<evidence type="ECO:0000313" key="3">
    <source>
        <dbReference type="Proteomes" id="UP000287171"/>
    </source>
</evidence>
<feature type="region of interest" description="Disordered" evidence="1">
    <location>
        <begin position="33"/>
        <end position="54"/>
    </location>
</feature>
<dbReference type="EMBL" id="BIFT01000001">
    <property type="protein sequence ID" value="GCE27778.1"/>
    <property type="molecule type" value="Genomic_DNA"/>
</dbReference>
<gene>
    <name evidence="2" type="ORF">KDA_32620</name>
</gene>
<protein>
    <submittedName>
        <fullName evidence="2">Uncharacterized protein</fullName>
    </submittedName>
</protein>
<dbReference type="Proteomes" id="UP000287171">
    <property type="component" value="Unassembled WGS sequence"/>
</dbReference>
<name>A0A402B8U7_9CHLR</name>
<keyword evidence="3" id="KW-1185">Reference proteome</keyword>
<accession>A0A402B8U7</accession>
<proteinExistence type="predicted"/>
<comment type="caution">
    <text evidence="2">The sequence shown here is derived from an EMBL/GenBank/DDBJ whole genome shotgun (WGS) entry which is preliminary data.</text>
</comment>
<reference evidence="3" key="1">
    <citation type="submission" date="2018-12" db="EMBL/GenBank/DDBJ databases">
        <title>Tengunoibacter tsumagoiensis gen. nov., sp. nov., Dictyobacter kobayashii sp. nov., D. alpinus sp. nov., and D. joshuensis sp. nov. and description of Dictyobacteraceae fam. nov. within the order Ktedonobacterales isolated from Tengu-no-mugimeshi.</title>
        <authorList>
            <person name="Wang C.M."/>
            <person name="Zheng Y."/>
            <person name="Sakai Y."/>
            <person name="Toyoda A."/>
            <person name="Minakuchi Y."/>
            <person name="Abe K."/>
            <person name="Yokota A."/>
            <person name="Yabe S."/>
        </authorList>
    </citation>
    <scope>NUCLEOTIDE SEQUENCE [LARGE SCALE GENOMIC DNA]</scope>
    <source>
        <strain evidence="3">Uno16</strain>
    </source>
</reference>
<dbReference type="AlphaFoldDB" id="A0A402B8U7"/>
<organism evidence="2 3">
    <name type="scientific">Dictyobacter alpinus</name>
    <dbReference type="NCBI Taxonomy" id="2014873"/>
    <lineage>
        <taxon>Bacteria</taxon>
        <taxon>Bacillati</taxon>
        <taxon>Chloroflexota</taxon>
        <taxon>Ktedonobacteria</taxon>
        <taxon>Ktedonobacterales</taxon>
        <taxon>Dictyobacteraceae</taxon>
        <taxon>Dictyobacter</taxon>
    </lineage>
</organism>
<sequence>MADWDCGYNRLDEVHPVPGHRYYYKGDYPDMELKDETPDHHRGEARRDVVSADRHRGEVRQDVVSAVDLPLHDVLELGEMFAVAALSLELHQLALLYDAEALVLSPVPGCPLFGSLFLGVGRTEVSVWLV</sequence>
<evidence type="ECO:0000256" key="1">
    <source>
        <dbReference type="SAM" id="MobiDB-lite"/>
    </source>
</evidence>
<evidence type="ECO:0000313" key="2">
    <source>
        <dbReference type="EMBL" id="GCE27778.1"/>
    </source>
</evidence>